<keyword evidence="1" id="KW-0472">Membrane</keyword>
<comment type="caution">
    <text evidence="2">The sequence shown here is derived from an EMBL/GenBank/DDBJ whole genome shotgun (WGS) entry which is preliminary data.</text>
</comment>
<dbReference type="Pfam" id="PF05552">
    <property type="entry name" value="MS_channel_1st_1"/>
    <property type="match status" value="2"/>
</dbReference>
<sequence>MQDQINIFLGSLNQFWLQVINFLPRLLAVVVILFAGWLIARASKAGTRRLLELAHFDKIASRSGLEAFLKHDEIDLTLAGIISQVVYWMVILLFIITAANALGLNEVSRMLQALAGYLPEVIVAILVMIFGTLLGRFVNRLVFTWLYGINFSGALAVSTSAEYAIQIFALFVALEQLGLGTKILTALFVIVFGAISLALAIAFGLGGREWAADIIASIRAGKTRR</sequence>
<proteinExistence type="predicted"/>
<feature type="transmembrane region" description="Helical" evidence="1">
    <location>
        <begin position="183"/>
        <end position="205"/>
    </location>
</feature>
<reference evidence="2" key="1">
    <citation type="submission" date="2016-10" db="EMBL/GenBank/DDBJ databases">
        <title>Sequence of Gallionella enrichment culture.</title>
        <authorList>
            <person name="Poehlein A."/>
            <person name="Muehling M."/>
            <person name="Daniel R."/>
        </authorList>
    </citation>
    <scope>NUCLEOTIDE SEQUENCE</scope>
</reference>
<gene>
    <name evidence="2" type="ORF">GALL_331040</name>
</gene>
<dbReference type="AlphaFoldDB" id="A0A1J5QNU4"/>
<feature type="transmembrane region" description="Helical" evidence="1">
    <location>
        <begin position="15"/>
        <end position="40"/>
    </location>
</feature>
<feature type="transmembrane region" description="Helical" evidence="1">
    <location>
        <begin position="85"/>
        <end position="104"/>
    </location>
</feature>
<dbReference type="Gene3D" id="1.10.287.1260">
    <property type="match status" value="2"/>
</dbReference>
<dbReference type="GO" id="GO:0008381">
    <property type="term" value="F:mechanosensitive monoatomic ion channel activity"/>
    <property type="evidence" value="ECO:0007669"/>
    <property type="project" value="InterPro"/>
</dbReference>
<evidence type="ECO:0000313" key="2">
    <source>
        <dbReference type="EMBL" id="OIQ85058.1"/>
    </source>
</evidence>
<dbReference type="EMBL" id="MLJW01000571">
    <property type="protein sequence ID" value="OIQ85058.1"/>
    <property type="molecule type" value="Genomic_DNA"/>
</dbReference>
<dbReference type="InterPro" id="IPR045275">
    <property type="entry name" value="MscS_archaea/bacteria_type"/>
</dbReference>
<dbReference type="InterPro" id="IPR008910">
    <property type="entry name" value="MSC_TM_helix"/>
</dbReference>
<keyword evidence="1" id="KW-0812">Transmembrane</keyword>
<keyword evidence="1" id="KW-1133">Transmembrane helix</keyword>
<feature type="transmembrane region" description="Helical" evidence="1">
    <location>
        <begin position="116"/>
        <end position="138"/>
    </location>
</feature>
<evidence type="ECO:0000256" key="1">
    <source>
        <dbReference type="SAM" id="Phobius"/>
    </source>
</evidence>
<feature type="transmembrane region" description="Helical" evidence="1">
    <location>
        <begin position="145"/>
        <end position="171"/>
    </location>
</feature>
<organism evidence="2">
    <name type="scientific">mine drainage metagenome</name>
    <dbReference type="NCBI Taxonomy" id="410659"/>
    <lineage>
        <taxon>unclassified sequences</taxon>
        <taxon>metagenomes</taxon>
        <taxon>ecological metagenomes</taxon>
    </lineage>
</organism>
<name>A0A1J5QNU4_9ZZZZ</name>
<accession>A0A1J5QNU4</accession>
<protein>
    <submittedName>
        <fullName evidence="2">Uncharacterized protein</fullName>
    </submittedName>
</protein>
<dbReference type="PANTHER" id="PTHR30221">
    <property type="entry name" value="SMALL-CONDUCTANCE MECHANOSENSITIVE CHANNEL"/>
    <property type="match status" value="1"/>
</dbReference>
<dbReference type="PANTHER" id="PTHR30221:SF1">
    <property type="entry name" value="SMALL-CONDUCTANCE MECHANOSENSITIVE CHANNEL"/>
    <property type="match status" value="1"/>
</dbReference>